<evidence type="ECO:0000313" key="3">
    <source>
        <dbReference type="Proteomes" id="UP000002051"/>
    </source>
</evidence>
<evidence type="ECO:0000313" key="2">
    <source>
        <dbReference type="EnsemblPlants" id="KEH28102"/>
    </source>
</evidence>
<name>A0A072UEJ9_MEDTR</name>
<organism evidence="1 3">
    <name type="scientific">Medicago truncatula</name>
    <name type="common">Barrel medic</name>
    <name type="synonym">Medicago tribuloides</name>
    <dbReference type="NCBI Taxonomy" id="3880"/>
    <lineage>
        <taxon>Eukaryota</taxon>
        <taxon>Viridiplantae</taxon>
        <taxon>Streptophyta</taxon>
        <taxon>Embryophyta</taxon>
        <taxon>Tracheophyta</taxon>
        <taxon>Spermatophyta</taxon>
        <taxon>Magnoliopsida</taxon>
        <taxon>eudicotyledons</taxon>
        <taxon>Gunneridae</taxon>
        <taxon>Pentapetalae</taxon>
        <taxon>rosids</taxon>
        <taxon>fabids</taxon>
        <taxon>Fabales</taxon>
        <taxon>Fabaceae</taxon>
        <taxon>Papilionoideae</taxon>
        <taxon>50 kb inversion clade</taxon>
        <taxon>NPAAA clade</taxon>
        <taxon>Hologalegina</taxon>
        <taxon>IRL clade</taxon>
        <taxon>Trifolieae</taxon>
        <taxon>Medicago</taxon>
    </lineage>
</organism>
<protein>
    <submittedName>
        <fullName evidence="1 2">Uncharacterized protein</fullName>
    </submittedName>
</protein>
<keyword evidence="3" id="KW-1185">Reference proteome</keyword>
<proteinExistence type="predicted"/>
<reference evidence="1 3" key="2">
    <citation type="journal article" date="2014" name="BMC Genomics">
        <title>An improved genome release (version Mt4.0) for the model legume Medicago truncatula.</title>
        <authorList>
            <person name="Tang H."/>
            <person name="Krishnakumar V."/>
            <person name="Bidwell S."/>
            <person name="Rosen B."/>
            <person name="Chan A."/>
            <person name="Zhou S."/>
            <person name="Gentzbittel L."/>
            <person name="Childs K.L."/>
            <person name="Yandell M."/>
            <person name="Gundlach H."/>
            <person name="Mayer K.F."/>
            <person name="Schwartz D.C."/>
            <person name="Town C.D."/>
        </authorList>
    </citation>
    <scope>GENOME REANNOTATION</scope>
    <source>
        <strain evidence="1">A17</strain>
        <strain evidence="2 3">cv. Jemalong A17</strain>
    </source>
</reference>
<dbReference type="Proteomes" id="UP000002051">
    <property type="component" value="Chromosome 5"/>
</dbReference>
<sequence length="84" mass="9606">MNCFEGDHGKSWLENFQKKKSVEQYGSVIAQKTLANRLKRVIRTIISDTKMTFISDRHVVDGILIANEVVDETKSKNKEVVMHA</sequence>
<reference evidence="1 3" key="1">
    <citation type="journal article" date="2011" name="Nature">
        <title>The Medicago genome provides insight into the evolution of rhizobial symbioses.</title>
        <authorList>
            <person name="Young N.D."/>
            <person name="Debelle F."/>
            <person name="Oldroyd G.E."/>
            <person name="Geurts R."/>
            <person name="Cannon S.B."/>
            <person name="Udvardi M.K."/>
            <person name="Benedito V.A."/>
            <person name="Mayer K.F."/>
            <person name="Gouzy J."/>
            <person name="Schoof H."/>
            <person name="Van de Peer Y."/>
            <person name="Proost S."/>
            <person name="Cook D.R."/>
            <person name="Meyers B.C."/>
            <person name="Spannagl M."/>
            <person name="Cheung F."/>
            <person name="De Mita S."/>
            <person name="Krishnakumar V."/>
            <person name="Gundlach H."/>
            <person name="Zhou S."/>
            <person name="Mudge J."/>
            <person name="Bharti A.K."/>
            <person name="Murray J.D."/>
            <person name="Naoumkina M.A."/>
            <person name="Rosen B."/>
            <person name="Silverstein K.A."/>
            <person name="Tang H."/>
            <person name="Rombauts S."/>
            <person name="Zhao P.X."/>
            <person name="Zhou P."/>
            <person name="Barbe V."/>
            <person name="Bardou P."/>
            <person name="Bechner M."/>
            <person name="Bellec A."/>
            <person name="Berger A."/>
            <person name="Berges H."/>
            <person name="Bidwell S."/>
            <person name="Bisseling T."/>
            <person name="Choisne N."/>
            <person name="Couloux A."/>
            <person name="Denny R."/>
            <person name="Deshpande S."/>
            <person name="Dai X."/>
            <person name="Doyle J.J."/>
            <person name="Dudez A.M."/>
            <person name="Farmer A.D."/>
            <person name="Fouteau S."/>
            <person name="Franken C."/>
            <person name="Gibelin C."/>
            <person name="Gish J."/>
            <person name="Goldstein S."/>
            <person name="Gonzalez A.J."/>
            <person name="Green P.J."/>
            <person name="Hallab A."/>
            <person name="Hartog M."/>
            <person name="Hua A."/>
            <person name="Humphray S.J."/>
            <person name="Jeong D.H."/>
            <person name="Jing Y."/>
            <person name="Jocker A."/>
            <person name="Kenton S.M."/>
            <person name="Kim D.J."/>
            <person name="Klee K."/>
            <person name="Lai H."/>
            <person name="Lang C."/>
            <person name="Lin S."/>
            <person name="Macmil S.L."/>
            <person name="Magdelenat G."/>
            <person name="Matthews L."/>
            <person name="McCorrison J."/>
            <person name="Monaghan E.L."/>
            <person name="Mun J.H."/>
            <person name="Najar F.Z."/>
            <person name="Nicholson C."/>
            <person name="Noirot C."/>
            <person name="O'Bleness M."/>
            <person name="Paule C.R."/>
            <person name="Poulain J."/>
            <person name="Prion F."/>
            <person name="Qin B."/>
            <person name="Qu C."/>
            <person name="Retzel E.F."/>
            <person name="Riddle C."/>
            <person name="Sallet E."/>
            <person name="Samain S."/>
            <person name="Samson N."/>
            <person name="Sanders I."/>
            <person name="Saurat O."/>
            <person name="Scarpelli C."/>
            <person name="Schiex T."/>
            <person name="Segurens B."/>
            <person name="Severin A.J."/>
            <person name="Sherrier D.J."/>
            <person name="Shi R."/>
            <person name="Sims S."/>
            <person name="Singer S.R."/>
            <person name="Sinharoy S."/>
            <person name="Sterck L."/>
            <person name="Viollet A."/>
            <person name="Wang B.B."/>
            <person name="Wang K."/>
            <person name="Wang M."/>
            <person name="Wang X."/>
            <person name="Warfsmann J."/>
            <person name="Weissenbach J."/>
            <person name="White D.D."/>
            <person name="White J.D."/>
            <person name="Wiley G.B."/>
            <person name="Wincker P."/>
            <person name="Xing Y."/>
            <person name="Yang L."/>
            <person name="Yao Z."/>
            <person name="Ying F."/>
            <person name="Zhai J."/>
            <person name="Zhou L."/>
            <person name="Zuber A."/>
            <person name="Denarie J."/>
            <person name="Dixon R.A."/>
            <person name="May G.D."/>
            <person name="Schwartz D.C."/>
            <person name="Rogers J."/>
            <person name="Quetier F."/>
            <person name="Town C.D."/>
            <person name="Roe B.A."/>
        </authorList>
    </citation>
    <scope>NUCLEOTIDE SEQUENCE [LARGE SCALE GENOMIC DNA]</scope>
    <source>
        <strain evidence="1">A17</strain>
        <strain evidence="2 3">cv. Jemalong A17</strain>
    </source>
</reference>
<dbReference type="AlphaFoldDB" id="A0A072UEJ9"/>
<dbReference type="HOGENOM" id="CLU_2530912_0_0_1"/>
<gene>
    <name evidence="1" type="ordered locus">MTR_5g064575</name>
</gene>
<dbReference type="EnsemblPlants" id="KEH28102">
    <property type="protein sequence ID" value="KEH28102"/>
    <property type="gene ID" value="MTR_5g064575"/>
</dbReference>
<dbReference type="EMBL" id="CM001221">
    <property type="protein sequence ID" value="KEH28102.1"/>
    <property type="molecule type" value="Genomic_DNA"/>
</dbReference>
<reference evidence="2" key="3">
    <citation type="submission" date="2015-04" db="UniProtKB">
        <authorList>
            <consortium name="EnsemblPlants"/>
        </authorList>
    </citation>
    <scope>IDENTIFICATION</scope>
    <source>
        <strain evidence="2">cv. Jemalong A17</strain>
    </source>
</reference>
<accession>A0A072UEJ9</accession>
<evidence type="ECO:0000313" key="1">
    <source>
        <dbReference type="EMBL" id="KEH28102.1"/>
    </source>
</evidence>